<dbReference type="OrthoDB" id="19928at2759"/>
<dbReference type="InterPro" id="IPR036054">
    <property type="entry name" value="BTG-like_sf"/>
</dbReference>
<dbReference type="SMART" id="SM00099">
    <property type="entry name" value="btg1"/>
    <property type="match status" value="1"/>
</dbReference>
<evidence type="ECO:0000256" key="1">
    <source>
        <dbReference type="ARBA" id="ARBA00007989"/>
    </source>
</evidence>
<dbReference type="InterPro" id="IPR002087">
    <property type="entry name" value="Anti_prolifrtn"/>
</dbReference>
<dbReference type="AlphaFoldDB" id="A0A7R9QQL7"/>
<organism evidence="3">
    <name type="scientific">Oppiella nova</name>
    <dbReference type="NCBI Taxonomy" id="334625"/>
    <lineage>
        <taxon>Eukaryota</taxon>
        <taxon>Metazoa</taxon>
        <taxon>Ecdysozoa</taxon>
        <taxon>Arthropoda</taxon>
        <taxon>Chelicerata</taxon>
        <taxon>Arachnida</taxon>
        <taxon>Acari</taxon>
        <taxon>Acariformes</taxon>
        <taxon>Sarcoptiformes</taxon>
        <taxon>Oribatida</taxon>
        <taxon>Brachypylina</taxon>
        <taxon>Oppioidea</taxon>
        <taxon>Oppiidae</taxon>
        <taxon>Oppiella</taxon>
    </lineage>
</organism>
<sequence length="72" mass="8610">MLEEIESAVTFLTRLIAKSNESSDVITRETIDSFSRKLCQLLEEKFRNHWFPEKPMKGQAFRCIRFNENSRR</sequence>
<keyword evidence="4" id="KW-1185">Reference proteome</keyword>
<accession>A0A7R9QQL7</accession>
<dbReference type="SUPFAM" id="SSF160696">
    <property type="entry name" value="BTG domain-like"/>
    <property type="match status" value="1"/>
</dbReference>
<proteinExistence type="inferred from homology"/>
<dbReference type="Proteomes" id="UP000728032">
    <property type="component" value="Unassembled WGS sequence"/>
</dbReference>
<name>A0A7R9QQL7_9ACAR</name>
<evidence type="ECO:0000313" key="4">
    <source>
        <dbReference type="Proteomes" id="UP000728032"/>
    </source>
</evidence>
<dbReference type="GO" id="GO:0005634">
    <property type="term" value="C:nucleus"/>
    <property type="evidence" value="ECO:0007669"/>
    <property type="project" value="TreeGrafter"/>
</dbReference>
<feature type="non-terminal residue" evidence="3">
    <location>
        <position position="72"/>
    </location>
</feature>
<dbReference type="EMBL" id="CAJPVJ010007759">
    <property type="protein sequence ID" value="CAG2171469.1"/>
    <property type="molecule type" value="Genomic_DNA"/>
</dbReference>
<dbReference type="InterPro" id="IPR033332">
    <property type="entry name" value="BTG"/>
</dbReference>
<dbReference type="Pfam" id="PF07742">
    <property type="entry name" value="BTG"/>
    <property type="match status" value="1"/>
</dbReference>
<dbReference type="GO" id="GO:0005737">
    <property type="term" value="C:cytoplasm"/>
    <property type="evidence" value="ECO:0007669"/>
    <property type="project" value="TreeGrafter"/>
</dbReference>
<dbReference type="EMBL" id="OC922584">
    <property type="protein sequence ID" value="CAD7654282.1"/>
    <property type="molecule type" value="Genomic_DNA"/>
</dbReference>
<dbReference type="PANTHER" id="PTHR22978">
    <property type="entry name" value="B-CELL TRANSLOCATION GENE"/>
    <property type="match status" value="1"/>
</dbReference>
<gene>
    <name evidence="3" type="ORF">ONB1V03_LOCUS10929</name>
</gene>
<dbReference type="Gene3D" id="3.90.640.90">
    <property type="entry name" value="Anti-proliferative protein, N-terminal domain"/>
    <property type="match status" value="1"/>
</dbReference>
<feature type="domain" description="Anti-proliferative protein" evidence="2">
    <location>
        <begin position="1"/>
        <end position="69"/>
    </location>
</feature>
<evidence type="ECO:0000259" key="2">
    <source>
        <dbReference type="SMART" id="SM00099"/>
    </source>
</evidence>
<protein>
    <recommendedName>
        <fullName evidence="2">Anti-proliferative protein domain-containing protein</fullName>
    </recommendedName>
</protein>
<evidence type="ECO:0000313" key="3">
    <source>
        <dbReference type="EMBL" id="CAD7654282.1"/>
    </source>
</evidence>
<reference evidence="3" key="1">
    <citation type="submission" date="2020-11" db="EMBL/GenBank/DDBJ databases">
        <authorList>
            <person name="Tran Van P."/>
        </authorList>
    </citation>
    <scope>NUCLEOTIDE SEQUENCE</scope>
</reference>
<comment type="similarity">
    <text evidence="1">Belongs to the BTG family.</text>
</comment>
<dbReference type="PANTHER" id="PTHR22978:SF44">
    <property type="entry name" value="PROTEIN BTG3-LIKE PROTEIN"/>
    <property type="match status" value="1"/>
</dbReference>